<comment type="caution">
    <text evidence="1">The sequence shown here is derived from an EMBL/GenBank/DDBJ whole genome shotgun (WGS) entry which is preliminary data.</text>
</comment>
<organism evidence="1 2">
    <name type="scientific">Vespula pensylvanica</name>
    <name type="common">Western yellow jacket</name>
    <name type="synonym">Wasp</name>
    <dbReference type="NCBI Taxonomy" id="30213"/>
    <lineage>
        <taxon>Eukaryota</taxon>
        <taxon>Metazoa</taxon>
        <taxon>Ecdysozoa</taxon>
        <taxon>Arthropoda</taxon>
        <taxon>Hexapoda</taxon>
        <taxon>Insecta</taxon>
        <taxon>Pterygota</taxon>
        <taxon>Neoptera</taxon>
        <taxon>Endopterygota</taxon>
        <taxon>Hymenoptera</taxon>
        <taxon>Apocrita</taxon>
        <taxon>Aculeata</taxon>
        <taxon>Vespoidea</taxon>
        <taxon>Vespidae</taxon>
        <taxon>Vespinae</taxon>
        <taxon>Vespula</taxon>
    </lineage>
</organism>
<gene>
    <name evidence="1" type="ORF">H0235_006931</name>
</gene>
<dbReference type="AlphaFoldDB" id="A0A834P3S7"/>
<dbReference type="EMBL" id="JACSDY010000005">
    <property type="protein sequence ID" value="KAF7427237.1"/>
    <property type="molecule type" value="Genomic_DNA"/>
</dbReference>
<evidence type="ECO:0000313" key="1">
    <source>
        <dbReference type="EMBL" id="KAF7427237.1"/>
    </source>
</evidence>
<evidence type="ECO:0000313" key="2">
    <source>
        <dbReference type="Proteomes" id="UP000600918"/>
    </source>
</evidence>
<sequence length="201" mass="23308">MIEKCDLSCRSLNFPDSQSASLLIRGWMNVFHSGHARWTINTWRAVTLRDTVLDCGHFHSMHQRVQRIWYRSFRTEIVLCETFRGCARYEGGTLPFRNCRQAPLKPPEEDIGWILLNLAELSVEGHLRKGKLLRHLSRGLHELTNRYVHCVCMTSNTRGKKTIADAFNELTEKEKLVYHRKAFGIRLDPSDAFLHLAMDVA</sequence>
<name>A0A834P3S7_VESPE</name>
<protein>
    <submittedName>
        <fullName evidence="1">Uncharacterized protein</fullName>
    </submittedName>
</protein>
<reference evidence="1" key="1">
    <citation type="journal article" date="2020" name="G3 (Bethesda)">
        <title>High-Quality Assemblies for Three Invasive Social Wasps from the &lt;i&gt;Vespula&lt;/i&gt; Genus.</title>
        <authorList>
            <person name="Harrop T.W.R."/>
            <person name="Guhlin J."/>
            <person name="McLaughlin G.M."/>
            <person name="Permina E."/>
            <person name="Stockwell P."/>
            <person name="Gilligan J."/>
            <person name="Le Lec M.F."/>
            <person name="Gruber M.A.M."/>
            <person name="Quinn O."/>
            <person name="Lovegrove M."/>
            <person name="Duncan E.J."/>
            <person name="Remnant E.J."/>
            <person name="Van Eeckhoven J."/>
            <person name="Graham B."/>
            <person name="Knapp R.A."/>
            <person name="Langford K.W."/>
            <person name="Kronenberg Z."/>
            <person name="Press M.O."/>
            <person name="Eacker S.M."/>
            <person name="Wilson-Rankin E.E."/>
            <person name="Purcell J."/>
            <person name="Lester P.J."/>
            <person name="Dearden P.K."/>
        </authorList>
    </citation>
    <scope>NUCLEOTIDE SEQUENCE</scope>
    <source>
        <strain evidence="1">Volc-1</strain>
    </source>
</reference>
<dbReference type="Proteomes" id="UP000600918">
    <property type="component" value="Unassembled WGS sequence"/>
</dbReference>
<keyword evidence="2" id="KW-1185">Reference proteome</keyword>
<proteinExistence type="predicted"/>
<accession>A0A834P3S7</accession>